<sequence>MSRFKTRIKYTELRLLLVSSAEVMEFIAYVNDIKRSLTMKFRQLVLSAGDQIWSLGPLFVSAS</sequence>
<evidence type="ECO:0000313" key="1">
    <source>
        <dbReference type="EMBL" id="PIN18498.1"/>
    </source>
</evidence>
<name>A0A2G9HLU0_9LAMI</name>
<proteinExistence type="predicted"/>
<comment type="caution">
    <text evidence="1">The sequence shown here is derived from an EMBL/GenBank/DDBJ whole genome shotgun (WGS) entry which is preliminary data.</text>
</comment>
<organism evidence="1 2">
    <name type="scientific">Handroanthus impetiginosus</name>
    <dbReference type="NCBI Taxonomy" id="429701"/>
    <lineage>
        <taxon>Eukaryota</taxon>
        <taxon>Viridiplantae</taxon>
        <taxon>Streptophyta</taxon>
        <taxon>Embryophyta</taxon>
        <taxon>Tracheophyta</taxon>
        <taxon>Spermatophyta</taxon>
        <taxon>Magnoliopsida</taxon>
        <taxon>eudicotyledons</taxon>
        <taxon>Gunneridae</taxon>
        <taxon>Pentapetalae</taxon>
        <taxon>asterids</taxon>
        <taxon>lamiids</taxon>
        <taxon>Lamiales</taxon>
        <taxon>Bignoniaceae</taxon>
        <taxon>Crescentiina</taxon>
        <taxon>Tabebuia alliance</taxon>
        <taxon>Handroanthus</taxon>
    </lineage>
</organism>
<protein>
    <submittedName>
        <fullName evidence="1">Uncharacterized protein</fullName>
    </submittedName>
</protein>
<accession>A0A2G9HLU0</accession>
<dbReference type="EMBL" id="NKXS01001452">
    <property type="protein sequence ID" value="PIN18498.1"/>
    <property type="molecule type" value="Genomic_DNA"/>
</dbReference>
<gene>
    <name evidence="1" type="ORF">CDL12_08841</name>
</gene>
<dbReference type="AlphaFoldDB" id="A0A2G9HLU0"/>
<dbReference type="Proteomes" id="UP000231279">
    <property type="component" value="Unassembled WGS sequence"/>
</dbReference>
<evidence type="ECO:0000313" key="2">
    <source>
        <dbReference type="Proteomes" id="UP000231279"/>
    </source>
</evidence>
<keyword evidence="2" id="KW-1185">Reference proteome</keyword>
<reference evidence="2" key="1">
    <citation type="journal article" date="2018" name="Gigascience">
        <title>Genome assembly of the Pink Ipe (Handroanthus impetiginosus, Bignoniaceae), a highly valued, ecologically keystone Neotropical timber forest tree.</title>
        <authorList>
            <person name="Silva-Junior O.B."/>
            <person name="Grattapaglia D."/>
            <person name="Novaes E."/>
            <person name="Collevatti R.G."/>
        </authorList>
    </citation>
    <scope>NUCLEOTIDE SEQUENCE [LARGE SCALE GENOMIC DNA]</scope>
    <source>
        <strain evidence="2">cv. UFG-1</strain>
    </source>
</reference>